<sequence>MQTMQDYIHDFKKILSNYLDKPNTDTNRKMLSFEIKQMFNKMAADLRWIKTDSIFIDLLDTDIQFDIIEEDNKMVIQPLNIATSKIFKLFI</sequence>
<organism evidence="1 2">
    <name type="scientific">phage Lak_Megaphage_Sonny</name>
    <dbReference type="NCBI Taxonomy" id="3109229"/>
    <lineage>
        <taxon>Viruses</taxon>
        <taxon>Duplodnaviria</taxon>
        <taxon>Heunggongvirae</taxon>
        <taxon>Uroviricota</taxon>
        <taxon>Caudoviricetes</taxon>
        <taxon>Caudoviricetes code 15 clade</taxon>
    </lineage>
</organism>
<dbReference type="Proteomes" id="UP001358193">
    <property type="component" value="Segment"/>
</dbReference>
<name>A0ABZ0Z3Z3_9CAUD</name>
<dbReference type="EMBL" id="OR769223">
    <property type="protein sequence ID" value="WQJ53759.1"/>
    <property type="molecule type" value="Genomic_DNA"/>
</dbReference>
<evidence type="ECO:0000313" key="2">
    <source>
        <dbReference type="Proteomes" id="UP001358193"/>
    </source>
</evidence>
<keyword evidence="2" id="KW-1185">Reference proteome</keyword>
<protein>
    <submittedName>
        <fullName evidence="1">Uncharacterized protein</fullName>
    </submittedName>
</protein>
<evidence type="ECO:0000313" key="1">
    <source>
        <dbReference type="EMBL" id="WQJ53759.1"/>
    </source>
</evidence>
<accession>A0ABZ0Z3Z3</accession>
<reference evidence="1 2" key="1">
    <citation type="submission" date="2023-11" db="EMBL/GenBank/DDBJ databases">
        <authorList>
            <person name="Cook R."/>
            <person name="Crisci M."/>
            <person name="Pye H."/>
            <person name="Adriaenssens E."/>
            <person name="Santini J."/>
        </authorList>
    </citation>
    <scope>NUCLEOTIDE SEQUENCE [LARGE SCALE GENOMIC DNA]</scope>
    <source>
        <strain evidence="1">Lak_Megaphage_Sonny</strain>
    </source>
</reference>
<proteinExistence type="predicted"/>